<dbReference type="OMA" id="TIFMGVC"/>
<feature type="domain" description="Threonine/Serine exporter ThrE" evidence="8">
    <location>
        <begin position="350"/>
        <end position="501"/>
    </location>
</feature>
<keyword evidence="4 6" id="KW-0472">Membrane</keyword>
<dbReference type="PANTHER" id="PTHR31082">
    <property type="entry name" value="PHEROMONE-REGULATED MEMBRANE PROTEIN 10"/>
    <property type="match status" value="1"/>
</dbReference>
<dbReference type="Proteomes" id="UP000030641">
    <property type="component" value="Unassembled WGS sequence"/>
</dbReference>
<feature type="transmembrane region" description="Helical" evidence="6">
    <location>
        <begin position="266"/>
        <end position="290"/>
    </location>
</feature>
<evidence type="ECO:0000313" key="9">
    <source>
        <dbReference type="EMBL" id="KEQ95901.1"/>
    </source>
</evidence>
<comment type="similarity">
    <text evidence="5">Belongs to the ThrE exporter (TC 2.A.79) family.</text>
</comment>
<evidence type="ECO:0000256" key="6">
    <source>
        <dbReference type="SAM" id="Phobius"/>
    </source>
</evidence>
<evidence type="ECO:0008006" key="11">
    <source>
        <dbReference type="Google" id="ProtNLM"/>
    </source>
</evidence>
<reference evidence="9 10" key="1">
    <citation type="journal article" date="2014" name="BMC Genomics">
        <title>Genome sequencing of four Aureobasidium pullulans varieties: biotechnological potential, stress tolerance, and description of new species.</title>
        <authorList>
            <person name="Gostin Ar C."/>
            <person name="Ohm R.A."/>
            <person name="Kogej T."/>
            <person name="Sonjak S."/>
            <person name="Turk M."/>
            <person name="Zajc J."/>
            <person name="Zalar P."/>
            <person name="Grube M."/>
            <person name="Sun H."/>
            <person name="Han J."/>
            <person name="Sharma A."/>
            <person name="Chiniquy J."/>
            <person name="Ngan C.Y."/>
            <person name="Lipzen A."/>
            <person name="Barry K."/>
            <person name="Grigoriev I.V."/>
            <person name="Gunde-Cimerman N."/>
        </authorList>
    </citation>
    <scope>NUCLEOTIDE SEQUENCE [LARGE SCALE GENOMIC DNA]</scope>
    <source>
        <strain evidence="9 10">EXF-2481</strain>
    </source>
</reference>
<feature type="transmembrane region" description="Helical" evidence="6">
    <location>
        <begin position="427"/>
        <end position="451"/>
    </location>
</feature>
<dbReference type="HOGENOM" id="CLU_007078_4_3_1"/>
<evidence type="ECO:0000259" key="8">
    <source>
        <dbReference type="Pfam" id="PF12821"/>
    </source>
</evidence>
<dbReference type="PANTHER" id="PTHR31082:SF4">
    <property type="entry name" value="PHEROMONE-REGULATED MEMBRANE PROTEIN 10"/>
    <property type="match status" value="1"/>
</dbReference>
<dbReference type="Pfam" id="PF12821">
    <property type="entry name" value="ThrE_2"/>
    <property type="match status" value="1"/>
</dbReference>
<name>A0A074ZAV3_AURSE</name>
<evidence type="ECO:0000256" key="1">
    <source>
        <dbReference type="ARBA" id="ARBA00004141"/>
    </source>
</evidence>
<organism evidence="9 10">
    <name type="scientific">Aureobasidium subglaciale (strain EXF-2481)</name>
    <name type="common">Aureobasidium pullulans var. subglaciale</name>
    <dbReference type="NCBI Taxonomy" id="1043005"/>
    <lineage>
        <taxon>Eukaryota</taxon>
        <taxon>Fungi</taxon>
        <taxon>Dikarya</taxon>
        <taxon>Ascomycota</taxon>
        <taxon>Pezizomycotina</taxon>
        <taxon>Dothideomycetes</taxon>
        <taxon>Dothideomycetidae</taxon>
        <taxon>Dothideales</taxon>
        <taxon>Saccotheciaceae</taxon>
        <taxon>Aureobasidium</taxon>
    </lineage>
</organism>
<feature type="transmembrane region" description="Helical" evidence="6">
    <location>
        <begin position="185"/>
        <end position="204"/>
    </location>
</feature>
<keyword evidence="3 6" id="KW-1133">Transmembrane helix</keyword>
<feature type="transmembrane region" description="Helical" evidence="6">
    <location>
        <begin position="342"/>
        <end position="360"/>
    </location>
</feature>
<keyword evidence="2 6" id="KW-0812">Transmembrane</keyword>
<comment type="subcellular location">
    <subcellularLocation>
        <location evidence="1">Membrane</location>
        <topology evidence="1">Multi-pass membrane protein</topology>
    </subcellularLocation>
</comment>
<feature type="transmembrane region" description="Helical" evidence="6">
    <location>
        <begin position="482"/>
        <end position="505"/>
    </location>
</feature>
<protein>
    <recommendedName>
        <fullName evidence="11">Threonine/serine exporter-like N-terminal domain-containing protein</fullName>
    </recommendedName>
</protein>
<feature type="domain" description="Threonine/serine exporter-like N-terminal" evidence="7">
    <location>
        <begin position="78"/>
        <end position="322"/>
    </location>
</feature>
<accession>A0A074ZAV3</accession>
<feature type="transmembrane region" description="Helical" evidence="6">
    <location>
        <begin position="397"/>
        <end position="420"/>
    </location>
</feature>
<evidence type="ECO:0000256" key="2">
    <source>
        <dbReference type="ARBA" id="ARBA00022692"/>
    </source>
</evidence>
<evidence type="ECO:0000256" key="5">
    <source>
        <dbReference type="ARBA" id="ARBA00034125"/>
    </source>
</evidence>
<dbReference type="InterPro" id="IPR024528">
    <property type="entry name" value="ThrE_2"/>
</dbReference>
<dbReference type="InParanoid" id="A0A074ZAV3"/>
<dbReference type="InterPro" id="IPR051361">
    <property type="entry name" value="ThrE/Ser_Exporter"/>
</dbReference>
<keyword evidence="10" id="KW-1185">Reference proteome</keyword>
<dbReference type="FunCoup" id="A0A074ZAV3">
    <property type="interactions" value="25"/>
</dbReference>
<dbReference type="Pfam" id="PF06738">
    <property type="entry name" value="ThrE"/>
    <property type="match status" value="1"/>
</dbReference>
<gene>
    <name evidence="9" type="ORF">AUEXF2481DRAFT_38972</name>
</gene>
<dbReference type="GeneID" id="25366254"/>
<evidence type="ECO:0000259" key="7">
    <source>
        <dbReference type="Pfam" id="PF06738"/>
    </source>
</evidence>
<sequence>MPSTSGVAIEKPTELSKITSVNSNKNRYASSNVVFSSGTSTPIRRIPHDSNTSLPQSLLPTVLQDTADPGTTGEREKYLLTVCRALMAYGAPTHRLEEYMYMTAEVIGLRVESFYLPGIMVVSFNNTIWRSTEVHIVKTPQALNLAKLYDSHQVYKNVIHDRMTIEEATHRLDEIMTSTDKYPRWLCVIMFGLASACIGPVSYGARPVDLPIIFLFGCLLGFMQLVMAENSELYAHVYEVSAAILMTFLSRAIGSINYGSGRLFCFSAISQASLVLILPGFIITNSALELQSKNIISGAVRMVYGIIFVMFLAFGFTVGITLYGAMDENATSATTCEAQWPFWWKVTFVIPFTFCYIIINQGKWKKVPAMLVLSMIGWLVNYYAAQGISRGAHVSKGFGSSIQLAQMLGALAIGLVANFYSRLGQGLAVALLHPAIFIQVPGSFAASGSLINAVANADLLTKHNSGSDSLGTVQDNSSLTNAALAMVEIAIGITVGISISALLVYPIRKKRRSGLFSF</sequence>
<dbReference type="EMBL" id="KL584757">
    <property type="protein sequence ID" value="KEQ95901.1"/>
    <property type="molecule type" value="Genomic_DNA"/>
</dbReference>
<evidence type="ECO:0000313" key="10">
    <source>
        <dbReference type="Proteomes" id="UP000030641"/>
    </source>
</evidence>
<proteinExistence type="inferred from homology"/>
<dbReference type="RefSeq" id="XP_013344530.1">
    <property type="nucleotide sequence ID" value="XM_013489076.1"/>
</dbReference>
<feature type="transmembrane region" description="Helical" evidence="6">
    <location>
        <begin position="210"/>
        <end position="228"/>
    </location>
</feature>
<dbReference type="InterPro" id="IPR010619">
    <property type="entry name" value="ThrE-like_N"/>
</dbReference>
<feature type="transmembrane region" description="Helical" evidence="6">
    <location>
        <begin position="367"/>
        <end position="385"/>
    </location>
</feature>
<evidence type="ECO:0000256" key="3">
    <source>
        <dbReference type="ARBA" id="ARBA00022989"/>
    </source>
</evidence>
<dbReference type="AlphaFoldDB" id="A0A074ZAV3"/>
<feature type="transmembrane region" description="Helical" evidence="6">
    <location>
        <begin position="302"/>
        <end position="322"/>
    </location>
</feature>
<dbReference type="OrthoDB" id="413008at2759"/>
<dbReference type="GO" id="GO:0022857">
    <property type="term" value="F:transmembrane transporter activity"/>
    <property type="evidence" value="ECO:0007669"/>
    <property type="project" value="InterPro"/>
</dbReference>
<evidence type="ECO:0000256" key="4">
    <source>
        <dbReference type="ARBA" id="ARBA00023136"/>
    </source>
</evidence>